<accession>A0A7T8HMJ6</accession>
<dbReference type="Proteomes" id="UP000595437">
    <property type="component" value="Chromosome 3"/>
</dbReference>
<feature type="non-terminal residue" evidence="1">
    <location>
        <position position="51"/>
    </location>
</feature>
<dbReference type="OrthoDB" id="6379362at2759"/>
<evidence type="ECO:0000313" key="2">
    <source>
        <dbReference type="Proteomes" id="UP000595437"/>
    </source>
</evidence>
<reference evidence="2" key="1">
    <citation type="submission" date="2021-01" db="EMBL/GenBank/DDBJ databases">
        <title>Caligus Genome Assembly.</title>
        <authorList>
            <person name="Gallardo-Escarate C."/>
        </authorList>
    </citation>
    <scope>NUCLEOTIDE SEQUENCE [LARGE SCALE GENOMIC DNA]</scope>
</reference>
<dbReference type="AlphaFoldDB" id="A0A7T8HMJ6"/>
<protein>
    <recommendedName>
        <fullName evidence="3">DUF4371 domain-containing protein</fullName>
    </recommendedName>
</protein>
<gene>
    <name evidence="1" type="ORF">FKW44_004951</name>
</gene>
<sequence length="51" mass="5714">MVREFLADIGEKQYSLVIDESTDVAATKQLCVVVRYFSTKLTKIVSSFLGL</sequence>
<organism evidence="1 2">
    <name type="scientific">Caligus rogercresseyi</name>
    <name type="common">Sea louse</name>
    <dbReference type="NCBI Taxonomy" id="217165"/>
    <lineage>
        <taxon>Eukaryota</taxon>
        <taxon>Metazoa</taxon>
        <taxon>Ecdysozoa</taxon>
        <taxon>Arthropoda</taxon>
        <taxon>Crustacea</taxon>
        <taxon>Multicrustacea</taxon>
        <taxon>Hexanauplia</taxon>
        <taxon>Copepoda</taxon>
        <taxon>Siphonostomatoida</taxon>
        <taxon>Caligidae</taxon>
        <taxon>Caligus</taxon>
    </lineage>
</organism>
<evidence type="ECO:0008006" key="3">
    <source>
        <dbReference type="Google" id="ProtNLM"/>
    </source>
</evidence>
<evidence type="ECO:0000313" key="1">
    <source>
        <dbReference type="EMBL" id="QQP52717.1"/>
    </source>
</evidence>
<dbReference type="EMBL" id="CP045892">
    <property type="protein sequence ID" value="QQP52717.1"/>
    <property type="molecule type" value="Genomic_DNA"/>
</dbReference>
<name>A0A7T8HMJ6_CALRO</name>
<proteinExistence type="predicted"/>
<keyword evidence="2" id="KW-1185">Reference proteome</keyword>